<dbReference type="GO" id="GO:0015074">
    <property type="term" value="P:DNA integration"/>
    <property type="evidence" value="ECO:0007669"/>
    <property type="project" value="UniProtKB-KW"/>
</dbReference>
<dbReference type="Gene3D" id="1.10.443.10">
    <property type="entry name" value="Intergrase catalytic core"/>
    <property type="match status" value="1"/>
</dbReference>
<name>A0A7W6S310_9PROT</name>
<evidence type="ECO:0000256" key="5">
    <source>
        <dbReference type="PROSITE-ProRule" id="PRU01248"/>
    </source>
</evidence>
<dbReference type="PANTHER" id="PTHR30629">
    <property type="entry name" value="PROPHAGE INTEGRASE"/>
    <property type="match status" value="1"/>
</dbReference>
<dbReference type="GO" id="GO:0006310">
    <property type="term" value="P:DNA recombination"/>
    <property type="evidence" value="ECO:0007669"/>
    <property type="project" value="UniProtKB-KW"/>
</dbReference>
<dbReference type="EMBL" id="JACIGI010000065">
    <property type="protein sequence ID" value="MBB4287914.1"/>
    <property type="molecule type" value="Genomic_DNA"/>
</dbReference>
<feature type="domain" description="Core-binding (CB)" evidence="7">
    <location>
        <begin position="105"/>
        <end position="186"/>
    </location>
</feature>
<dbReference type="Gene3D" id="3.30.160.390">
    <property type="entry name" value="Integrase, DNA-binding domain"/>
    <property type="match status" value="1"/>
</dbReference>
<dbReference type="InterPro" id="IPR002104">
    <property type="entry name" value="Integrase_catalytic"/>
</dbReference>
<dbReference type="PROSITE" id="PS51900">
    <property type="entry name" value="CB"/>
    <property type="match status" value="1"/>
</dbReference>
<evidence type="ECO:0000313" key="9">
    <source>
        <dbReference type="Proteomes" id="UP000555728"/>
    </source>
</evidence>
<protein>
    <submittedName>
        <fullName evidence="8">Integrase</fullName>
    </submittedName>
</protein>
<dbReference type="InterPro" id="IPR011010">
    <property type="entry name" value="DNA_brk_join_enz"/>
</dbReference>
<keyword evidence="9" id="KW-1185">Reference proteome</keyword>
<dbReference type="InterPro" id="IPR053876">
    <property type="entry name" value="Phage_int_M"/>
</dbReference>
<dbReference type="CDD" id="cd00801">
    <property type="entry name" value="INT_P4_C"/>
    <property type="match status" value="1"/>
</dbReference>
<evidence type="ECO:0000313" key="8">
    <source>
        <dbReference type="EMBL" id="MBB4287914.1"/>
    </source>
</evidence>
<dbReference type="Pfam" id="PF13356">
    <property type="entry name" value="Arm-DNA-bind_3"/>
    <property type="match status" value="1"/>
</dbReference>
<dbReference type="InterPro" id="IPR038488">
    <property type="entry name" value="Integrase_DNA-bd_sf"/>
</dbReference>
<evidence type="ECO:0000256" key="3">
    <source>
        <dbReference type="ARBA" id="ARBA00023125"/>
    </source>
</evidence>
<gene>
    <name evidence="8" type="ORF">GGD88_003681</name>
</gene>
<organism evidence="8 9">
    <name type="scientific">Roseospira goensis</name>
    <dbReference type="NCBI Taxonomy" id="391922"/>
    <lineage>
        <taxon>Bacteria</taxon>
        <taxon>Pseudomonadati</taxon>
        <taxon>Pseudomonadota</taxon>
        <taxon>Alphaproteobacteria</taxon>
        <taxon>Rhodospirillales</taxon>
        <taxon>Rhodospirillaceae</taxon>
        <taxon>Roseospira</taxon>
    </lineage>
</organism>
<dbReference type="GO" id="GO:0003677">
    <property type="term" value="F:DNA binding"/>
    <property type="evidence" value="ECO:0007669"/>
    <property type="project" value="UniProtKB-UniRule"/>
</dbReference>
<dbReference type="Pfam" id="PF00589">
    <property type="entry name" value="Phage_integrase"/>
    <property type="match status" value="1"/>
</dbReference>
<dbReference type="Gene3D" id="1.10.150.130">
    <property type="match status" value="1"/>
</dbReference>
<accession>A0A7W6S310</accession>
<dbReference type="InterPro" id="IPR010998">
    <property type="entry name" value="Integrase_recombinase_N"/>
</dbReference>
<evidence type="ECO:0000256" key="2">
    <source>
        <dbReference type="ARBA" id="ARBA00022908"/>
    </source>
</evidence>
<keyword evidence="4" id="KW-0233">DNA recombination</keyword>
<dbReference type="InterPro" id="IPR044068">
    <property type="entry name" value="CB"/>
</dbReference>
<comment type="caution">
    <text evidence="8">The sequence shown here is derived from an EMBL/GenBank/DDBJ whole genome shotgun (WGS) entry which is preliminary data.</text>
</comment>
<feature type="domain" description="Tyr recombinase" evidence="6">
    <location>
        <begin position="217"/>
        <end position="395"/>
    </location>
</feature>
<evidence type="ECO:0000259" key="6">
    <source>
        <dbReference type="PROSITE" id="PS51898"/>
    </source>
</evidence>
<dbReference type="SUPFAM" id="SSF56349">
    <property type="entry name" value="DNA breaking-rejoining enzymes"/>
    <property type="match status" value="1"/>
</dbReference>
<dbReference type="PROSITE" id="PS51898">
    <property type="entry name" value="TYR_RECOMBINASE"/>
    <property type="match status" value="1"/>
</dbReference>
<evidence type="ECO:0000256" key="4">
    <source>
        <dbReference type="ARBA" id="ARBA00023172"/>
    </source>
</evidence>
<keyword evidence="3 5" id="KW-0238">DNA-binding</keyword>
<dbReference type="InterPro" id="IPR025166">
    <property type="entry name" value="Integrase_DNA_bind_dom"/>
</dbReference>
<keyword evidence="2" id="KW-0229">DNA integration</keyword>
<evidence type="ECO:0000256" key="1">
    <source>
        <dbReference type="ARBA" id="ARBA00008857"/>
    </source>
</evidence>
<dbReference type="PANTHER" id="PTHR30629:SF2">
    <property type="entry name" value="PROPHAGE INTEGRASE INTS-RELATED"/>
    <property type="match status" value="1"/>
</dbReference>
<proteinExistence type="inferred from homology"/>
<sequence>MRGTRRLTARQVATTTEPGLYADGDGLYLRVSPAGTRGWIYRYQIGGRRRDMGLGRTAEVSLARARELAGEARALVRDGRDPIEAREAARAATAAEAAARAAPVHTVRAAAEALLAVRRPGWSSPKSAQAWEATLGRYVYPVIGDLDVAAVDTEAVLRVLTPLWAEVPETASRVRGRLEAILDYARVREWRGGDNPARWRGHLDHLLARPHDLAPVRHHRAVPWRAMPAVWQQVRAADGLGARALELVILTACRVGEVRWARWDEIDREARLWVIPAERMKARRAHRVPLTAPALDLLRRRWARRIERGPGAELVFPGQRRGRPISDMTLTTTCRRLGLPAVPHGFRSSFRDWAAETTAESHEVCEAALAHAPRDRVVAAYQRGDLLDRRRRLMDAWAAYLAGEGDGAAGS</sequence>
<dbReference type="Pfam" id="PF22022">
    <property type="entry name" value="Phage_int_M"/>
    <property type="match status" value="1"/>
</dbReference>
<comment type="similarity">
    <text evidence="1">Belongs to the 'phage' integrase family.</text>
</comment>
<dbReference type="RefSeq" id="WP_184438123.1">
    <property type="nucleotide sequence ID" value="NZ_JACIGI010000065.1"/>
</dbReference>
<dbReference type="InterPro" id="IPR050808">
    <property type="entry name" value="Phage_Integrase"/>
</dbReference>
<reference evidence="8 9" key="1">
    <citation type="submission" date="2020-08" db="EMBL/GenBank/DDBJ databases">
        <title>Genome sequencing of Purple Non-Sulfur Bacteria from various extreme environments.</title>
        <authorList>
            <person name="Mayer M."/>
        </authorList>
    </citation>
    <scope>NUCLEOTIDE SEQUENCE [LARGE SCALE GENOMIC DNA]</scope>
    <source>
        <strain evidence="8 9">JA135</strain>
    </source>
</reference>
<dbReference type="Proteomes" id="UP000555728">
    <property type="component" value="Unassembled WGS sequence"/>
</dbReference>
<evidence type="ECO:0000259" key="7">
    <source>
        <dbReference type="PROSITE" id="PS51900"/>
    </source>
</evidence>
<dbReference type="AlphaFoldDB" id="A0A7W6S310"/>
<dbReference type="InterPro" id="IPR013762">
    <property type="entry name" value="Integrase-like_cat_sf"/>
</dbReference>